<accession>A0A084SN71</accession>
<dbReference type="Proteomes" id="UP000028547">
    <property type="component" value="Unassembled WGS sequence"/>
</dbReference>
<proteinExistence type="predicted"/>
<evidence type="ECO:0000313" key="2">
    <source>
        <dbReference type="Proteomes" id="UP000028547"/>
    </source>
</evidence>
<comment type="caution">
    <text evidence="1">The sequence shown here is derived from an EMBL/GenBank/DDBJ whole genome shotgun (WGS) entry which is preliminary data.</text>
</comment>
<dbReference type="AlphaFoldDB" id="A0A084SN71"/>
<reference evidence="1 2" key="1">
    <citation type="submission" date="2014-07" db="EMBL/GenBank/DDBJ databases">
        <title>Draft Genome Sequence of Gephyronic Acid Producer, Cystobacter violaceus Strain Cb vi76.</title>
        <authorList>
            <person name="Stevens D.C."/>
            <person name="Young J."/>
            <person name="Carmichael R."/>
            <person name="Tan J."/>
            <person name="Taylor R.E."/>
        </authorList>
    </citation>
    <scope>NUCLEOTIDE SEQUENCE [LARGE SCALE GENOMIC DNA]</scope>
    <source>
        <strain evidence="1 2">Cb vi76</strain>
    </source>
</reference>
<gene>
    <name evidence="1" type="ORF">Q664_31790</name>
</gene>
<name>A0A084SN71_9BACT</name>
<organism evidence="1 2">
    <name type="scientific">Archangium violaceum Cb vi76</name>
    <dbReference type="NCBI Taxonomy" id="1406225"/>
    <lineage>
        <taxon>Bacteria</taxon>
        <taxon>Pseudomonadati</taxon>
        <taxon>Myxococcota</taxon>
        <taxon>Myxococcia</taxon>
        <taxon>Myxococcales</taxon>
        <taxon>Cystobacterineae</taxon>
        <taxon>Archangiaceae</taxon>
        <taxon>Archangium</taxon>
    </lineage>
</organism>
<dbReference type="EMBL" id="JPMI01000230">
    <property type="protein sequence ID" value="KFA89906.1"/>
    <property type="molecule type" value="Genomic_DNA"/>
</dbReference>
<sequence>MVEPFMIDAEKARILTHVLDRAMVKVVPDDKIRDEMAFHIADVLRDFLQISPVIEKAFDKGELSRADVDAILSMLLSHWPYHLKGLARLRKGLHAAPKAKRKSVHRTTRRK</sequence>
<protein>
    <submittedName>
        <fullName evidence="1">Uncharacterized protein</fullName>
    </submittedName>
</protein>
<evidence type="ECO:0000313" key="1">
    <source>
        <dbReference type="EMBL" id="KFA89906.1"/>
    </source>
</evidence>